<evidence type="ECO:0000256" key="1">
    <source>
        <dbReference type="ARBA" id="ARBA00004227"/>
    </source>
</evidence>
<keyword evidence="5 9" id="KW-0442">Lipid degradation</keyword>
<feature type="active site" description="Charge relay system" evidence="10">
    <location>
        <position position="325"/>
    </location>
</feature>
<dbReference type="PANTHER" id="PTHR11005">
    <property type="entry name" value="LYSOSOMAL ACID LIPASE-RELATED"/>
    <property type="match status" value="1"/>
</dbReference>
<dbReference type="PIRSF" id="PIRSF000862">
    <property type="entry name" value="Steryl_ester_lip"/>
    <property type="match status" value="1"/>
</dbReference>
<keyword evidence="12" id="KW-1185">Reference proteome</keyword>
<keyword evidence="8" id="KW-0458">Lysosome</keyword>
<evidence type="ECO:0000256" key="9">
    <source>
        <dbReference type="PIRNR" id="PIRNR000862"/>
    </source>
</evidence>
<proteinExistence type="inferred from homology"/>
<evidence type="ECO:0000256" key="3">
    <source>
        <dbReference type="ARBA" id="ARBA00022729"/>
    </source>
</evidence>
<dbReference type="InterPro" id="IPR025483">
    <property type="entry name" value="Lipase_euk"/>
</dbReference>
<feature type="active site" description="Nucleophile" evidence="10">
    <location>
        <position position="142"/>
    </location>
</feature>
<dbReference type="Proteomes" id="UP000887540">
    <property type="component" value="Unplaced"/>
</dbReference>
<dbReference type="InterPro" id="IPR006693">
    <property type="entry name" value="AB_hydrolase_lipase"/>
</dbReference>
<dbReference type="InterPro" id="IPR029058">
    <property type="entry name" value="AB_hydrolase_fold"/>
</dbReference>
<comment type="similarity">
    <text evidence="2 9">Belongs to the AB hydrolase superfamily. Lipase family.</text>
</comment>
<dbReference type="SUPFAM" id="SSF53474">
    <property type="entry name" value="alpha/beta-Hydrolases"/>
    <property type="match status" value="1"/>
</dbReference>
<sequence length="385" mass="43342">MTTIQMAQYWGYTDANIVYTQTTDGYILELHHIPYGKEGQGSNGQPRPVVFLQHGLLCASDNFVWNLPNQSLAFVLADYGFDVWMGNVRGNRYSQRHATMNSTDPKFWKFSWDEMAKYDLDAMIGKVLNLTGASSLYYIGHSQGTEIMFTKLSTDTDFHTKIKAFFALAPVATVKNIQGALAYLAHNLFLEMEIMLDLLGGGPFLPASWIMDLLSETFCSQTSDKKGSIKEDGEEFCDNIFFLVGGPNTFQLNVSRTPVYTSHAPAGTSGQDVLHWMQMVLSGLQQAYDYGSAQENMNHYGSPTPPIYNISLVNAPTYLYWSDEDWLGDAQDIQNYILPNLNPAILKGNYHMTEFNHLDYIFGVRAADEIYHPIAKLIQKDFIGN</sequence>
<name>A0A914EMH0_9BILA</name>
<evidence type="ECO:0000256" key="6">
    <source>
        <dbReference type="ARBA" id="ARBA00023098"/>
    </source>
</evidence>
<evidence type="ECO:0000256" key="4">
    <source>
        <dbReference type="ARBA" id="ARBA00022801"/>
    </source>
</evidence>
<evidence type="ECO:0000313" key="12">
    <source>
        <dbReference type="Proteomes" id="UP000887540"/>
    </source>
</evidence>
<dbReference type="FunFam" id="3.40.50.1820:FF:000021">
    <property type="entry name" value="Lipase"/>
    <property type="match status" value="1"/>
</dbReference>
<evidence type="ECO:0000256" key="8">
    <source>
        <dbReference type="ARBA" id="ARBA00023228"/>
    </source>
</evidence>
<keyword evidence="3" id="KW-0732">Signal</keyword>
<feature type="domain" description="Partial AB-hydrolase lipase" evidence="11">
    <location>
        <begin position="4"/>
        <end position="66"/>
    </location>
</feature>
<dbReference type="WBParaSite" id="ACRNAN_scaffold9563.g6803.t1">
    <property type="protein sequence ID" value="ACRNAN_scaffold9563.g6803.t1"/>
    <property type="gene ID" value="ACRNAN_scaffold9563.g6803"/>
</dbReference>
<reference evidence="13" key="1">
    <citation type="submission" date="2022-11" db="UniProtKB">
        <authorList>
            <consortium name="WormBaseParasite"/>
        </authorList>
    </citation>
    <scope>IDENTIFICATION</scope>
</reference>
<dbReference type="GO" id="GO:0043202">
    <property type="term" value="C:lysosomal lumen"/>
    <property type="evidence" value="ECO:0007669"/>
    <property type="project" value="UniProtKB-SubCell"/>
</dbReference>
<dbReference type="GO" id="GO:0016788">
    <property type="term" value="F:hydrolase activity, acting on ester bonds"/>
    <property type="evidence" value="ECO:0007669"/>
    <property type="project" value="InterPro"/>
</dbReference>
<evidence type="ECO:0000256" key="5">
    <source>
        <dbReference type="ARBA" id="ARBA00022963"/>
    </source>
</evidence>
<dbReference type="Gene3D" id="3.40.50.1820">
    <property type="entry name" value="alpha/beta hydrolase"/>
    <property type="match status" value="1"/>
</dbReference>
<comment type="subcellular location">
    <subcellularLocation>
        <location evidence="1">Lysosome lumen</location>
    </subcellularLocation>
</comment>
<evidence type="ECO:0000313" key="13">
    <source>
        <dbReference type="WBParaSite" id="ACRNAN_scaffold9563.g6803.t1"/>
    </source>
</evidence>
<evidence type="ECO:0000256" key="7">
    <source>
        <dbReference type="ARBA" id="ARBA00023180"/>
    </source>
</evidence>
<evidence type="ECO:0000256" key="2">
    <source>
        <dbReference type="ARBA" id="ARBA00010701"/>
    </source>
</evidence>
<protein>
    <recommendedName>
        <fullName evidence="9">Lipase</fullName>
    </recommendedName>
</protein>
<evidence type="ECO:0000259" key="11">
    <source>
        <dbReference type="Pfam" id="PF04083"/>
    </source>
</evidence>
<dbReference type="GO" id="GO:0016042">
    <property type="term" value="P:lipid catabolic process"/>
    <property type="evidence" value="ECO:0007669"/>
    <property type="project" value="UniProtKB-KW"/>
</dbReference>
<keyword evidence="4 9" id="KW-0378">Hydrolase</keyword>
<accession>A0A914EMH0</accession>
<keyword evidence="7" id="KW-0325">Glycoprotein</keyword>
<evidence type="ECO:0000256" key="10">
    <source>
        <dbReference type="PIRSR" id="PIRSR000862-1"/>
    </source>
</evidence>
<keyword evidence="6" id="KW-0443">Lipid metabolism</keyword>
<organism evidence="12 13">
    <name type="scientific">Acrobeloides nanus</name>
    <dbReference type="NCBI Taxonomy" id="290746"/>
    <lineage>
        <taxon>Eukaryota</taxon>
        <taxon>Metazoa</taxon>
        <taxon>Ecdysozoa</taxon>
        <taxon>Nematoda</taxon>
        <taxon>Chromadorea</taxon>
        <taxon>Rhabditida</taxon>
        <taxon>Tylenchina</taxon>
        <taxon>Cephalobomorpha</taxon>
        <taxon>Cephaloboidea</taxon>
        <taxon>Cephalobidae</taxon>
        <taxon>Acrobeloides</taxon>
    </lineage>
</organism>
<dbReference type="AlphaFoldDB" id="A0A914EMH0"/>
<dbReference type="Pfam" id="PF04083">
    <property type="entry name" value="Abhydro_lipase"/>
    <property type="match status" value="1"/>
</dbReference>
<feature type="active site" description="Charge relay system" evidence="10">
    <location>
        <position position="357"/>
    </location>
</feature>